<dbReference type="PANTHER" id="PTHR24023">
    <property type="entry name" value="COLLAGEN ALPHA"/>
    <property type="match status" value="1"/>
</dbReference>
<dbReference type="OrthoDB" id="5484at10239"/>
<sequence>MIKTLSMSTTGLKFADNNTPIYLTAENNGIIFKDTTYLPKVYIKQNDVGYLTNFPATWQDEKITFTSAQLANLPSGSYRIEVWFEHGSDTLIYPDYGFLKLNINHNATDIDGNVISSITVEQFQRQFSTLSQELTDHILEIKVGPQGDKGDTGPQGVQGIQGERGKQGEQGQQGVQGVAGKDFSIAETFPSVASMSSDNLTKGDFVMISSTVEDPDNAKLYLWNGTEFTFVTDMSGATGIKGDTGEQGIQGKQGVQGEQGKQGIQGIQGVAGKDGKDAVINVVTQAEYDKLPDKTGVYFIGG</sequence>
<protein>
    <recommendedName>
        <fullName evidence="4">Collagen-like protein</fullName>
    </recommendedName>
</protein>
<evidence type="ECO:0000256" key="1">
    <source>
        <dbReference type="SAM" id="MobiDB-lite"/>
    </source>
</evidence>
<evidence type="ECO:0000313" key="2">
    <source>
        <dbReference type="EMBL" id="AFY98248.1"/>
    </source>
</evidence>
<dbReference type="InterPro" id="IPR008160">
    <property type="entry name" value="Collagen"/>
</dbReference>
<accession>A0A059PAD5</accession>
<evidence type="ECO:0000313" key="3">
    <source>
        <dbReference type="Proteomes" id="UP000201275"/>
    </source>
</evidence>
<feature type="region of interest" description="Disordered" evidence="1">
    <location>
        <begin position="144"/>
        <end position="176"/>
    </location>
</feature>
<keyword evidence="3" id="KW-1185">Reference proteome</keyword>
<proteinExistence type="predicted"/>
<dbReference type="InterPro" id="IPR050149">
    <property type="entry name" value="Collagen_superfamily"/>
</dbReference>
<name>A0A059PAD5_9CAUD</name>
<dbReference type="GO" id="GO:0031012">
    <property type="term" value="C:extracellular matrix"/>
    <property type="evidence" value="ECO:0007669"/>
    <property type="project" value="TreeGrafter"/>
</dbReference>
<dbReference type="GO" id="GO:0005615">
    <property type="term" value="C:extracellular space"/>
    <property type="evidence" value="ECO:0007669"/>
    <property type="project" value="TreeGrafter"/>
</dbReference>
<evidence type="ECO:0008006" key="4">
    <source>
        <dbReference type="Google" id="ProtNLM"/>
    </source>
</evidence>
<dbReference type="Proteomes" id="UP000201275">
    <property type="component" value="Segment"/>
</dbReference>
<dbReference type="PANTHER" id="PTHR24023:SF1082">
    <property type="entry name" value="COLLAGEN TRIPLE HELIX REPEAT"/>
    <property type="match status" value="1"/>
</dbReference>
<dbReference type="GeneID" id="19736108"/>
<reference evidence="2 3" key="1">
    <citation type="journal article" date="2014" name="Int. J. Food Microbiol.">
        <title>Sequence and comparative analysis of Leuconostoc dairy bacteriophages.</title>
        <authorList>
            <person name="Kot W."/>
            <person name="Hansen L.H."/>
            <person name="Neve H."/>
            <person name="Hammer K."/>
            <person name="Jacobsen S."/>
            <person name="Pedersen P.D."/>
            <person name="Sorensen S.J."/>
            <person name="Heller K.J."/>
            <person name="Vogensen F.K."/>
        </authorList>
    </citation>
    <scope>NUCLEOTIDE SEQUENCE [LARGE SCALE GENOMIC DNA]</scope>
</reference>
<gene>
    <name evidence="2" type="ORF">phiLN03_037</name>
</gene>
<organism evidence="2 3">
    <name type="scientific">Leuconostoc phage LN03</name>
    <dbReference type="NCBI Taxonomy" id="1262515"/>
    <lineage>
        <taxon>Viruses</taxon>
        <taxon>Duplodnaviria</taxon>
        <taxon>Heunggongvirae</taxon>
        <taxon>Uroviricota</taxon>
        <taxon>Caudoviricetes</taxon>
        <taxon>Mccleskeyvirinae</taxon>
        <taxon>Limdunavirus</taxon>
        <taxon>Limdunavirus LN03</taxon>
    </lineage>
</organism>
<dbReference type="RefSeq" id="YP_009044991.1">
    <property type="nucleotide sequence ID" value="NC_024390.1"/>
</dbReference>
<dbReference type="Pfam" id="PF01391">
    <property type="entry name" value="Collagen"/>
    <property type="match status" value="2"/>
</dbReference>
<dbReference type="KEGG" id="vg:19736108"/>
<dbReference type="Gene3D" id="1.20.5.320">
    <property type="entry name" value="6-Phosphogluconate Dehydrogenase, domain 3"/>
    <property type="match status" value="2"/>
</dbReference>
<dbReference type="EMBL" id="KC013022">
    <property type="protein sequence ID" value="AFY98248.1"/>
    <property type="molecule type" value="Genomic_DNA"/>
</dbReference>